<keyword evidence="2" id="KW-1185">Reference proteome</keyword>
<evidence type="ECO:0000313" key="2">
    <source>
        <dbReference type="Proteomes" id="UP000499080"/>
    </source>
</evidence>
<sequence length="89" mass="9841">MEKSLFCLLWKCRTSAKPTDFRCNGSCGVEVWRGGASSGVVLAICLWFKITRSVSKNSPRVASKRDINITKLIRCNVSSKESAKVQDSV</sequence>
<dbReference type="Proteomes" id="UP000499080">
    <property type="component" value="Unassembled WGS sequence"/>
</dbReference>
<accession>A0A4Y2DFX6</accession>
<reference evidence="1 2" key="1">
    <citation type="journal article" date="2019" name="Sci. Rep.">
        <title>Orb-weaving spider Araneus ventricosus genome elucidates the spidroin gene catalogue.</title>
        <authorList>
            <person name="Kono N."/>
            <person name="Nakamura H."/>
            <person name="Ohtoshi R."/>
            <person name="Moran D.A.P."/>
            <person name="Shinohara A."/>
            <person name="Yoshida Y."/>
            <person name="Fujiwara M."/>
            <person name="Mori M."/>
            <person name="Tomita M."/>
            <person name="Arakawa K."/>
        </authorList>
    </citation>
    <scope>NUCLEOTIDE SEQUENCE [LARGE SCALE GENOMIC DNA]</scope>
</reference>
<evidence type="ECO:0000313" key="1">
    <source>
        <dbReference type="EMBL" id="GBM14754.1"/>
    </source>
</evidence>
<name>A0A4Y2DFX6_ARAVE</name>
<organism evidence="1 2">
    <name type="scientific">Araneus ventricosus</name>
    <name type="common">Orbweaver spider</name>
    <name type="synonym">Epeira ventricosa</name>
    <dbReference type="NCBI Taxonomy" id="182803"/>
    <lineage>
        <taxon>Eukaryota</taxon>
        <taxon>Metazoa</taxon>
        <taxon>Ecdysozoa</taxon>
        <taxon>Arthropoda</taxon>
        <taxon>Chelicerata</taxon>
        <taxon>Arachnida</taxon>
        <taxon>Araneae</taxon>
        <taxon>Araneomorphae</taxon>
        <taxon>Entelegynae</taxon>
        <taxon>Araneoidea</taxon>
        <taxon>Araneidae</taxon>
        <taxon>Araneus</taxon>
    </lineage>
</organism>
<dbReference type="AlphaFoldDB" id="A0A4Y2DFX6"/>
<protein>
    <submittedName>
        <fullName evidence="1">Uncharacterized protein</fullName>
    </submittedName>
</protein>
<comment type="caution">
    <text evidence="1">The sequence shown here is derived from an EMBL/GenBank/DDBJ whole genome shotgun (WGS) entry which is preliminary data.</text>
</comment>
<proteinExistence type="predicted"/>
<dbReference type="EMBL" id="BGPR01000347">
    <property type="protein sequence ID" value="GBM14754.1"/>
    <property type="molecule type" value="Genomic_DNA"/>
</dbReference>
<gene>
    <name evidence="1" type="ORF">AVEN_72021_1</name>
</gene>